<evidence type="ECO:0000313" key="1">
    <source>
        <dbReference type="EMBL" id="MCO6409069.1"/>
    </source>
</evidence>
<protein>
    <submittedName>
        <fullName evidence="1">Uncharacterized protein</fullName>
    </submittedName>
</protein>
<dbReference type="Proteomes" id="UP001320715">
    <property type="component" value="Unassembled WGS sequence"/>
</dbReference>
<organism evidence="1 2">
    <name type="scientific">Hoeflea alexandrii</name>
    <dbReference type="NCBI Taxonomy" id="288436"/>
    <lineage>
        <taxon>Bacteria</taxon>
        <taxon>Pseudomonadati</taxon>
        <taxon>Pseudomonadota</taxon>
        <taxon>Alphaproteobacteria</taxon>
        <taxon>Hyphomicrobiales</taxon>
        <taxon>Rhizobiaceae</taxon>
        <taxon>Hoeflea</taxon>
    </lineage>
</organism>
<sequence>MNRNSPKYVIASFLCLSLLLTGVVAWIDHSPEPEPYLIPELHARFDPLRPGYGATDYPGNAAADVPKSYAKILIAELERTRNGLSVDLPNLAPQAGRWLLDNSDLDKDGVVGWGVPIAWDAYGDGSENPANTAYTISTAITVQALLDWMEQDPNSPGPQILAKVDEALRPFVDPEMRTPAGLLPYSFVETDRQYDTFNPAAYLAGELQRFSLITPDKGFAAALRGAADDTVQALLDYKMVNPETGSWYWRYSVQENVSNDLPHASYIIHGLLNYIRYEGELSAQIDFDAVLAHIKEFEAPASADREGYIRGWPLLQENIERSARTYDIGMALSLLCNLNYSPELSRKMISELVKYKTEDGAYLKYPVGSEYADPLVVNEYEAYLYRGVVACEAAKSRNLKDSVTSVRLSDTTNEFAPGADNNQVIPFVRPFSGEGRVELIATPAAISVVHDGSSLSFEATELPLAIFPTGNGNLSITRTLPDDRLLLKLLSSDGSETSLVSITASADTQPMLRAARLVGQTLYLVYYDNIAQGNFLERYLVRDGEIQRDGKLITLPLLLDPAGGTYEMIPWVDVLASDNAVHIVGGTLNARIIGDVVEEGRMDGCHKIIEAVATPSGPAALCLAAEGAAEPYFVVAPSGVNVPRIQSGVVPYNLSFRRGSLSIKHADDPDSYREMLLFDIERIQQNGWLEYGISNAEARIPWSQIYYLNGFLDFIYLAERNDNMADMIGDIVPGIRRRLDLEMAIIDQHWREGRFQTRAFTIDRSPALFAVQTSRLLLLMDRYLNELQAPVELEGYGTLLQAVHCLEDHIDTLAYGVEPLHWLSGETANLRWEKGGKFYFDGVAVPFNHQNEWAYSVLETRSSSSCPEAEQAAIQIIKHFQRRIAPDGELPANGVWDYWWGTAYDGWQASDGISINKPEYPGDHIKAWISFRSIDAMSNLAASTVLPEWIKENLLRSASYLVASGKLYPFVNYELTKHGEPAVLKPIVAMRYARINSPWDLQSAAWAYLALANEAD</sequence>
<proteinExistence type="predicted"/>
<accession>A0ABT1CS94</accession>
<keyword evidence="2" id="KW-1185">Reference proteome</keyword>
<dbReference type="EMBL" id="JAAAML010000002">
    <property type="protein sequence ID" value="MCO6409069.1"/>
    <property type="molecule type" value="Genomic_DNA"/>
</dbReference>
<reference evidence="1 2" key="1">
    <citation type="submission" date="2020-01" db="EMBL/GenBank/DDBJ databases">
        <title>Genomes of bacteria type strains.</title>
        <authorList>
            <person name="Chen J."/>
            <person name="Zhu S."/>
            <person name="Yang J."/>
        </authorList>
    </citation>
    <scope>NUCLEOTIDE SEQUENCE [LARGE SCALE GENOMIC DNA]</scope>
    <source>
        <strain evidence="1 2">DSM 16655</strain>
    </source>
</reference>
<dbReference type="RefSeq" id="WP_252916060.1">
    <property type="nucleotide sequence ID" value="NZ_JAAAML010000002.1"/>
</dbReference>
<comment type="caution">
    <text evidence="1">The sequence shown here is derived from an EMBL/GenBank/DDBJ whole genome shotgun (WGS) entry which is preliminary data.</text>
</comment>
<gene>
    <name evidence="1" type="ORF">GTW23_12870</name>
</gene>
<evidence type="ECO:0000313" key="2">
    <source>
        <dbReference type="Proteomes" id="UP001320715"/>
    </source>
</evidence>
<name>A0ABT1CS94_9HYPH</name>